<dbReference type="Proteomes" id="UP001184150">
    <property type="component" value="Unassembled WGS sequence"/>
</dbReference>
<dbReference type="GO" id="GO:0030267">
    <property type="term" value="F:glyoxylate reductase (NADPH) activity"/>
    <property type="evidence" value="ECO:0007669"/>
    <property type="project" value="UniProtKB-EC"/>
</dbReference>
<accession>A0ABU1MKV4</accession>
<dbReference type="EC" id="1.1.1.79" evidence="5"/>
<feature type="signal peptide" evidence="3">
    <location>
        <begin position="1"/>
        <end position="24"/>
    </location>
</feature>
<dbReference type="InterPro" id="IPR036291">
    <property type="entry name" value="NAD(P)-bd_dom_sf"/>
</dbReference>
<dbReference type="PANTHER" id="PTHR43333">
    <property type="entry name" value="2-HACID_DH_C DOMAIN-CONTAINING PROTEIN"/>
    <property type="match status" value="1"/>
</dbReference>
<keyword evidence="2" id="KW-0520">NAD</keyword>
<protein>
    <submittedName>
        <fullName evidence="5">Glyoxylate/hydroxypyruvate reductase A</fullName>
        <ecNumber evidence="5">1.1.1.79</ecNumber>
        <ecNumber evidence="5">1.1.1.81</ecNumber>
    </submittedName>
</protein>
<evidence type="ECO:0000256" key="1">
    <source>
        <dbReference type="ARBA" id="ARBA00023002"/>
    </source>
</evidence>
<sequence length="321" mass="33143">MPVPILFLADLPAPAMATWTSALAAALPDDAILAWTGANDTQPPSALLADISVAVVANPPPGLLARLPALRLVQSSWAGVDGLLADPTLPPVTLARLIDPQLAADMAEAVLGHVLMLHRQVPAYRAQQAAACWQPLAQPRLAERRVTILGMGEMGQASAALLARTGFPVTGWSRSGRRVACSGVPVLAGADGLAIALAQADILVNLLPLTVQTHGLLDRAALARLPRGAGLINAGRGAHVVTTDLVAALDSGQVGHAVLDVFPQEPLPQHDPLWHHPGVTITPHVAAPTDPHSAARAIAANIARWHAGQPLAGVVDRAAGY</sequence>
<evidence type="ECO:0000256" key="3">
    <source>
        <dbReference type="SAM" id="SignalP"/>
    </source>
</evidence>
<keyword evidence="1 5" id="KW-0560">Oxidoreductase</keyword>
<keyword evidence="3" id="KW-0732">Signal</keyword>
<evidence type="ECO:0000259" key="4">
    <source>
        <dbReference type="Pfam" id="PF02826"/>
    </source>
</evidence>
<evidence type="ECO:0000256" key="2">
    <source>
        <dbReference type="ARBA" id="ARBA00023027"/>
    </source>
</evidence>
<keyword evidence="6" id="KW-1185">Reference proteome</keyword>
<dbReference type="EMBL" id="JAVDRD010000003">
    <property type="protein sequence ID" value="MDR6510778.1"/>
    <property type="molecule type" value="Genomic_DNA"/>
</dbReference>
<name>A0ABU1MKV4_9SPHN</name>
<dbReference type="GO" id="GO:0016618">
    <property type="term" value="F:hydroxypyruvate reductase [NAD(P)H] activity"/>
    <property type="evidence" value="ECO:0007669"/>
    <property type="project" value="UniProtKB-EC"/>
</dbReference>
<dbReference type="Pfam" id="PF02826">
    <property type="entry name" value="2-Hacid_dh_C"/>
    <property type="match status" value="1"/>
</dbReference>
<feature type="chain" id="PRO_5046392365" evidence="3">
    <location>
        <begin position="25"/>
        <end position="321"/>
    </location>
</feature>
<dbReference type="CDD" id="cd12164">
    <property type="entry name" value="GDH_like_2"/>
    <property type="match status" value="1"/>
</dbReference>
<dbReference type="PANTHER" id="PTHR43333:SF1">
    <property type="entry name" value="D-ISOMER SPECIFIC 2-HYDROXYACID DEHYDROGENASE NAD-BINDING DOMAIN-CONTAINING PROTEIN"/>
    <property type="match status" value="1"/>
</dbReference>
<proteinExistence type="predicted"/>
<dbReference type="InterPro" id="IPR006140">
    <property type="entry name" value="D-isomer_DH_NAD-bd"/>
</dbReference>
<dbReference type="Gene3D" id="3.40.50.720">
    <property type="entry name" value="NAD(P)-binding Rossmann-like Domain"/>
    <property type="match status" value="2"/>
</dbReference>
<gene>
    <name evidence="5" type="ORF">J2792_001644</name>
</gene>
<evidence type="ECO:0000313" key="6">
    <source>
        <dbReference type="Proteomes" id="UP001184150"/>
    </source>
</evidence>
<comment type="caution">
    <text evidence="5">The sequence shown here is derived from an EMBL/GenBank/DDBJ whole genome shotgun (WGS) entry which is preliminary data.</text>
</comment>
<organism evidence="5 6">
    <name type="scientific">Novosphingobium capsulatum</name>
    <dbReference type="NCBI Taxonomy" id="13688"/>
    <lineage>
        <taxon>Bacteria</taxon>
        <taxon>Pseudomonadati</taxon>
        <taxon>Pseudomonadota</taxon>
        <taxon>Alphaproteobacteria</taxon>
        <taxon>Sphingomonadales</taxon>
        <taxon>Sphingomonadaceae</taxon>
        <taxon>Novosphingobium</taxon>
    </lineage>
</organism>
<reference evidence="5 6" key="1">
    <citation type="submission" date="2023-07" db="EMBL/GenBank/DDBJ databases">
        <title>Sorghum-associated microbial communities from plants grown in Nebraska, USA.</title>
        <authorList>
            <person name="Schachtman D."/>
        </authorList>
    </citation>
    <scope>NUCLEOTIDE SEQUENCE [LARGE SCALE GENOMIC DNA]</scope>
    <source>
        <strain evidence="5 6">DS1027</strain>
    </source>
</reference>
<dbReference type="SUPFAM" id="SSF51735">
    <property type="entry name" value="NAD(P)-binding Rossmann-fold domains"/>
    <property type="match status" value="1"/>
</dbReference>
<evidence type="ECO:0000313" key="5">
    <source>
        <dbReference type="EMBL" id="MDR6510778.1"/>
    </source>
</evidence>
<dbReference type="EC" id="1.1.1.81" evidence="5"/>
<feature type="domain" description="D-isomer specific 2-hydroxyacid dehydrogenase NAD-binding" evidence="4">
    <location>
        <begin position="112"/>
        <end position="286"/>
    </location>
</feature>